<name>A0ABN3VD49_9PSEU</name>
<feature type="compositionally biased region" description="Basic and acidic residues" evidence="2">
    <location>
        <begin position="17"/>
        <end position="36"/>
    </location>
</feature>
<proteinExistence type="predicted"/>
<evidence type="ECO:0000256" key="2">
    <source>
        <dbReference type="SAM" id="MobiDB-lite"/>
    </source>
</evidence>
<feature type="coiled-coil region" evidence="1">
    <location>
        <begin position="253"/>
        <end position="360"/>
    </location>
</feature>
<comment type="caution">
    <text evidence="3">The sequence shown here is derived from an EMBL/GenBank/DDBJ whole genome shotgun (WGS) entry which is preliminary data.</text>
</comment>
<feature type="region of interest" description="Disordered" evidence="2">
    <location>
        <begin position="183"/>
        <end position="239"/>
    </location>
</feature>
<dbReference type="EMBL" id="BAAAUX010000014">
    <property type="protein sequence ID" value="GAA2793583.1"/>
    <property type="molecule type" value="Genomic_DNA"/>
</dbReference>
<protein>
    <recommendedName>
        <fullName evidence="5">Chromosome segregation ATPase</fullName>
    </recommendedName>
</protein>
<keyword evidence="1" id="KW-0175">Coiled coil</keyword>
<feature type="compositionally biased region" description="Basic and acidic residues" evidence="2">
    <location>
        <begin position="194"/>
        <end position="230"/>
    </location>
</feature>
<organism evidence="3 4">
    <name type="scientific">Saccharopolyspora taberi</name>
    <dbReference type="NCBI Taxonomy" id="60895"/>
    <lineage>
        <taxon>Bacteria</taxon>
        <taxon>Bacillati</taxon>
        <taxon>Actinomycetota</taxon>
        <taxon>Actinomycetes</taxon>
        <taxon>Pseudonocardiales</taxon>
        <taxon>Pseudonocardiaceae</taxon>
        <taxon>Saccharopolyspora</taxon>
    </lineage>
</organism>
<sequence length="401" mass="43907">MAPEWTAAGPSEDERDAEGRPEPPPRQGSRAERRERTLRALADGGEAACAYCGAPLPPAPPKGGRPTPYCPANTDRYGKWGTKTITCAMLDEHREIWMQVYGPDQPMTKVDLDGLRLRLADLKAVLSPVHEEIAGLEKLAAAELARALAARETADAKRAAAEEAARTAVAERDEAVAAAAEAREHAGAAQAEHAAAESRASEAIVERDRAITDRDAARGEATRAHADRQAALDQAAQSHQRITELQNTLAEERASTLDRIDALRRDHEQAQRDLRRTLSEDYDQRLRSQSDDFTQRLQAAQTAAERRSTELTERLAEATRAYADNLGPLHDKVRALTEELATLRAAAHDERARNEQLRADLTEVLQHDDDALRASLHAALHRHDPVAPSTRRDNIPEGGVG</sequence>
<feature type="region of interest" description="Disordered" evidence="2">
    <location>
        <begin position="382"/>
        <end position="401"/>
    </location>
</feature>
<keyword evidence="4" id="KW-1185">Reference proteome</keyword>
<evidence type="ECO:0000313" key="4">
    <source>
        <dbReference type="Proteomes" id="UP001500979"/>
    </source>
</evidence>
<evidence type="ECO:0000256" key="1">
    <source>
        <dbReference type="SAM" id="Coils"/>
    </source>
</evidence>
<accession>A0ABN3VD49</accession>
<evidence type="ECO:0000313" key="3">
    <source>
        <dbReference type="EMBL" id="GAA2793583.1"/>
    </source>
</evidence>
<reference evidence="3 4" key="1">
    <citation type="journal article" date="2019" name="Int. J. Syst. Evol. Microbiol.">
        <title>The Global Catalogue of Microorganisms (GCM) 10K type strain sequencing project: providing services to taxonomists for standard genome sequencing and annotation.</title>
        <authorList>
            <consortium name="The Broad Institute Genomics Platform"/>
            <consortium name="The Broad Institute Genome Sequencing Center for Infectious Disease"/>
            <person name="Wu L."/>
            <person name="Ma J."/>
        </authorList>
    </citation>
    <scope>NUCLEOTIDE SEQUENCE [LARGE SCALE GENOMIC DNA]</scope>
    <source>
        <strain evidence="3 4">JCM 9383</strain>
    </source>
</reference>
<feature type="region of interest" description="Disordered" evidence="2">
    <location>
        <begin position="1"/>
        <end position="36"/>
    </location>
</feature>
<gene>
    <name evidence="3" type="ORF">GCM10010470_30570</name>
</gene>
<feature type="compositionally biased region" description="Basic and acidic residues" evidence="2">
    <location>
        <begin position="382"/>
        <end position="395"/>
    </location>
</feature>
<evidence type="ECO:0008006" key="5">
    <source>
        <dbReference type="Google" id="ProtNLM"/>
    </source>
</evidence>
<dbReference type="Proteomes" id="UP001500979">
    <property type="component" value="Unassembled WGS sequence"/>
</dbReference>